<evidence type="ECO:0000313" key="1">
    <source>
        <dbReference type="EMBL" id="KAI0488758.1"/>
    </source>
</evidence>
<protein>
    <submittedName>
        <fullName evidence="1">Uncharacterized protein</fullName>
    </submittedName>
</protein>
<organism evidence="1 2">
    <name type="scientific">Dendrobium nobile</name>
    <name type="common">Orchid</name>
    <dbReference type="NCBI Taxonomy" id="94219"/>
    <lineage>
        <taxon>Eukaryota</taxon>
        <taxon>Viridiplantae</taxon>
        <taxon>Streptophyta</taxon>
        <taxon>Embryophyta</taxon>
        <taxon>Tracheophyta</taxon>
        <taxon>Spermatophyta</taxon>
        <taxon>Magnoliopsida</taxon>
        <taxon>Liliopsida</taxon>
        <taxon>Asparagales</taxon>
        <taxon>Orchidaceae</taxon>
        <taxon>Epidendroideae</taxon>
        <taxon>Malaxideae</taxon>
        <taxon>Dendrobiinae</taxon>
        <taxon>Dendrobium</taxon>
    </lineage>
</organism>
<reference evidence="1" key="1">
    <citation type="journal article" date="2022" name="Front. Genet.">
        <title>Chromosome-Scale Assembly of the Dendrobium nobile Genome Provides Insights Into the Molecular Mechanism of the Biosynthesis of the Medicinal Active Ingredient of Dendrobium.</title>
        <authorList>
            <person name="Xu Q."/>
            <person name="Niu S.-C."/>
            <person name="Li K.-L."/>
            <person name="Zheng P.-J."/>
            <person name="Zhang X.-J."/>
            <person name="Jia Y."/>
            <person name="Liu Y."/>
            <person name="Niu Y.-X."/>
            <person name="Yu L.-H."/>
            <person name="Chen D.-F."/>
            <person name="Zhang G.-Q."/>
        </authorList>
    </citation>
    <scope>NUCLEOTIDE SEQUENCE</scope>
    <source>
        <tissue evidence="1">Leaf</tissue>
    </source>
</reference>
<keyword evidence="2" id="KW-1185">Reference proteome</keyword>
<evidence type="ECO:0000313" key="2">
    <source>
        <dbReference type="Proteomes" id="UP000829196"/>
    </source>
</evidence>
<name>A0A8T3A2X9_DENNO</name>
<dbReference type="EMBL" id="JAGYWB010000019">
    <property type="protein sequence ID" value="KAI0488758.1"/>
    <property type="molecule type" value="Genomic_DNA"/>
</dbReference>
<dbReference type="AlphaFoldDB" id="A0A8T3A2X9"/>
<proteinExistence type="predicted"/>
<dbReference type="Proteomes" id="UP000829196">
    <property type="component" value="Unassembled WGS sequence"/>
</dbReference>
<sequence length="49" mass="5962">MKLERLLERSYGKYLYISHKAFWKRIRELFYDSDMSLHMDLNGILLPIG</sequence>
<comment type="caution">
    <text evidence="1">The sequence shown here is derived from an EMBL/GenBank/DDBJ whole genome shotgun (WGS) entry which is preliminary data.</text>
</comment>
<accession>A0A8T3A2X9</accession>
<gene>
    <name evidence="1" type="ORF">KFK09_028597</name>
</gene>